<dbReference type="EMBL" id="BARV01017515">
    <property type="protein sequence ID" value="GAI24246.1"/>
    <property type="molecule type" value="Genomic_DNA"/>
</dbReference>
<evidence type="ECO:0000313" key="2">
    <source>
        <dbReference type="EMBL" id="GAI24246.1"/>
    </source>
</evidence>
<dbReference type="GO" id="GO:0008236">
    <property type="term" value="F:serine-type peptidase activity"/>
    <property type="evidence" value="ECO:0007669"/>
    <property type="project" value="InterPro"/>
</dbReference>
<proteinExistence type="predicted"/>
<feature type="domain" description="Tail specific protease" evidence="1">
    <location>
        <begin position="1"/>
        <end position="44"/>
    </location>
</feature>
<accession>X1N1U2</accession>
<reference evidence="2" key="1">
    <citation type="journal article" date="2014" name="Front. Microbiol.">
        <title>High frequency of phylogenetically diverse reductive dehalogenase-homologous genes in deep subseafloor sedimentary metagenomes.</title>
        <authorList>
            <person name="Kawai M."/>
            <person name="Futagami T."/>
            <person name="Toyoda A."/>
            <person name="Takaki Y."/>
            <person name="Nishi S."/>
            <person name="Hori S."/>
            <person name="Arai W."/>
            <person name="Tsubouchi T."/>
            <person name="Morono Y."/>
            <person name="Uchiyama I."/>
            <person name="Ito T."/>
            <person name="Fujiyama A."/>
            <person name="Inagaki F."/>
            <person name="Takami H."/>
        </authorList>
    </citation>
    <scope>NUCLEOTIDE SEQUENCE</scope>
    <source>
        <strain evidence="2">Expedition CK06-06</strain>
    </source>
</reference>
<organism evidence="2">
    <name type="scientific">marine sediment metagenome</name>
    <dbReference type="NCBI Taxonomy" id="412755"/>
    <lineage>
        <taxon>unclassified sequences</taxon>
        <taxon>metagenomes</taxon>
        <taxon>ecological metagenomes</taxon>
    </lineage>
</organism>
<dbReference type="InterPro" id="IPR029045">
    <property type="entry name" value="ClpP/crotonase-like_dom_sf"/>
</dbReference>
<dbReference type="SUPFAM" id="SSF52096">
    <property type="entry name" value="ClpP/crotonase"/>
    <property type="match status" value="1"/>
</dbReference>
<sequence>FGKGTVQVIYELSDGSGLKFTTARYFLPLGLSVDGVGINPDILVKLEPDATEDIQLNRAIEEINTLISEIE</sequence>
<dbReference type="InterPro" id="IPR005151">
    <property type="entry name" value="Tail-specific_protease"/>
</dbReference>
<evidence type="ECO:0000259" key="1">
    <source>
        <dbReference type="Pfam" id="PF03572"/>
    </source>
</evidence>
<dbReference type="AlphaFoldDB" id="X1N1U2"/>
<feature type="non-terminal residue" evidence="2">
    <location>
        <position position="1"/>
    </location>
</feature>
<dbReference type="Gene3D" id="3.90.226.10">
    <property type="entry name" value="2-enoyl-CoA Hydratase, Chain A, domain 1"/>
    <property type="match status" value="1"/>
</dbReference>
<dbReference type="Pfam" id="PF03572">
    <property type="entry name" value="Peptidase_S41"/>
    <property type="match status" value="1"/>
</dbReference>
<protein>
    <recommendedName>
        <fullName evidence="1">Tail specific protease domain-containing protein</fullName>
    </recommendedName>
</protein>
<comment type="caution">
    <text evidence="2">The sequence shown here is derived from an EMBL/GenBank/DDBJ whole genome shotgun (WGS) entry which is preliminary data.</text>
</comment>
<dbReference type="GO" id="GO:0006508">
    <property type="term" value="P:proteolysis"/>
    <property type="evidence" value="ECO:0007669"/>
    <property type="project" value="InterPro"/>
</dbReference>
<gene>
    <name evidence="2" type="ORF">S06H3_29835</name>
</gene>
<name>X1N1U2_9ZZZZ</name>